<dbReference type="Proteomes" id="UP001059934">
    <property type="component" value="Chromosome"/>
</dbReference>
<dbReference type="Gene3D" id="3.90.280.10">
    <property type="entry name" value="PEBP-like"/>
    <property type="match status" value="1"/>
</dbReference>
<organism evidence="1 2">
    <name type="scientific">SAR92 clade bacterium H455</name>
    <dbReference type="NCBI Taxonomy" id="2974818"/>
    <lineage>
        <taxon>Bacteria</taxon>
        <taxon>Pseudomonadati</taxon>
        <taxon>Pseudomonadota</taxon>
        <taxon>Gammaproteobacteria</taxon>
        <taxon>Cellvibrionales</taxon>
        <taxon>Porticoccaceae</taxon>
        <taxon>SAR92 clade</taxon>
    </lineage>
</organism>
<proteinExistence type="predicted"/>
<dbReference type="SUPFAM" id="SSF49777">
    <property type="entry name" value="PEBP-like"/>
    <property type="match status" value="1"/>
</dbReference>
<keyword evidence="2" id="KW-1185">Reference proteome</keyword>
<dbReference type="Pfam" id="PF01161">
    <property type="entry name" value="PBP"/>
    <property type="match status" value="1"/>
</dbReference>
<sequence>MVTSALNRNLKRNRSFLALILSMVLLPGFLTLSSADENSAAGPLDIDGNGKYDALTDGILLLRGMFGLTDTVLINGALASDATYTTGVEIASEIDGLGDSIDIDGNGTADALTDGLVILRYLFGLRDDVLINGVIASNATLSDASDISAKIESLMTKIQQPALSSAIITSDAFKATGSDYLNLPLAYTCDGVNGGTSPALSWSGTSSRTTHLGLTMHSVNSDGSATFQFSMFNIPSTVTSLAEGDFSIGTVAEGDMTSEEIAAAGGIAYAAPCAAGAGLETLYVFTLYELDAALELTSSATHSDLQTALNKLSISSVPMTTRRIRFDAASLASNLHVPQNGTFNCAEKTAHFNQYSVMHSSISCNESTNQFTVVSHIADGLKTARSDQQLQVGISSWIGRLSLPSQSGSTMRLTPSYLSETSNNISCDGTGVLGFSVDGQVILPYYKQSNNAGIGDTCGPSDGEDYAGRDTVVLGEVDQCYGHSPNGEGYHLHGAPICLMDVHDPSKPVAYMTDGIPLYYGEAGGTIEDTLHAQSARSVTDTNFGAGLYEHLNFSPSDVKDGSNPLNECNAYDINGDGAVSGYAYYSTKDAPYSIGCFMGEVLASGTNAPAANTKLLVERNGWSGQSVGQAINVDVMANYSGSFNGKTYNITEVMPGSSNVPSFLTANTMAQVLWRILDSDDTGYDSSTTCFEFRYRANKSITGNDETEIVCAEKPVGDATLDFTPFGN</sequence>
<protein>
    <recommendedName>
        <fullName evidence="3">YHYH protein</fullName>
    </recommendedName>
</protein>
<reference evidence="1" key="1">
    <citation type="submission" date="2022-08" db="EMBL/GenBank/DDBJ databases">
        <title>Catabolic pathway analysis in culturable SAR92 clade bacteria reveals their overlooked roles in DMSP degradation in coastal seas.</title>
        <authorList>
            <person name="He X."/>
            <person name="Zhang X."/>
            <person name="Zhang Y."/>
        </authorList>
    </citation>
    <scope>NUCLEOTIDE SEQUENCE</scope>
    <source>
        <strain evidence="1">H455</strain>
    </source>
</reference>
<dbReference type="EMBL" id="CP103416">
    <property type="protein sequence ID" value="UVW34028.1"/>
    <property type="molecule type" value="Genomic_DNA"/>
</dbReference>
<name>A0ABY5TJI4_9GAMM</name>
<gene>
    <name evidence="1" type="ORF">NYF23_08255</name>
</gene>
<evidence type="ECO:0000313" key="2">
    <source>
        <dbReference type="Proteomes" id="UP001059934"/>
    </source>
</evidence>
<dbReference type="InterPro" id="IPR008914">
    <property type="entry name" value="PEBP"/>
</dbReference>
<evidence type="ECO:0008006" key="3">
    <source>
        <dbReference type="Google" id="ProtNLM"/>
    </source>
</evidence>
<evidence type="ECO:0000313" key="1">
    <source>
        <dbReference type="EMBL" id="UVW34028.1"/>
    </source>
</evidence>
<accession>A0ABY5TJI4</accession>
<dbReference type="InterPro" id="IPR036610">
    <property type="entry name" value="PEBP-like_sf"/>
</dbReference>